<dbReference type="RefSeq" id="WP_071864370.1">
    <property type="nucleotide sequence ID" value="NZ_JBHLVQ010000007.1"/>
</dbReference>
<dbReference type="EMBL" id="JXKG01000005">
    <property type="protein sequence ID" value="OJG15703.1"/>
    <property type="molecule type" value="Genomic_DNA"/>
</dbReference>
<sequence length="134" mass="15347">MFGFLKKNKVEKQEIKKEPTLSPEQVQKIQEEIATLEGEIAKISNEDIEELAKKYEEVGLLQAEIQADDQAIAMLEKSIEIKRSIGEGYKKLMSLYNKKRAESARNGDDQGIDYYMGKMDEMRQIAKQVTIMGK</sequence>
<protein>
    <recommendedName>
        <fullName evidence="3">Tetratricopeptide repeat protein</fullName>
    </recommendedName>
</protein>
<evidence type="ECO:0000313" key="1">
    <source>
        <dbReference type="EMBL" id="OJG15703.1"/>
    </source>
</evidence>
<gene>
    <name evidence="1" type="ORF">RU96_GL002008</name>
</gene>
<name>A0A1L8R7H7_9ENTE</name>
<comment type="caution">
    <text evidence="1">The sequence shown here is derived from an EMBL/GenBank/DDBJ whole genome shotgun (WGS) entry which is preliminary data.</text>
</comment>
<organism evidence="1 2">
    <name type="scientific">Enterococcus canintestini</name>
    <dbReference type="NCBI Taxonomy" id="317010"/>
    <lineage>
        <taxon>Bacteria</taxon>
        <taxon>Bacillati</taxon>
        <taxon>Bacillota</taxon>
        <taxon>Bacilli</taxon>
        <taxon>Lactobacillales</taxon>
        <taxon>Enterococcaceae</taxon>
        <taxon>Enterococcus</taxon>
    </lineage>
</organism>
<dbReference type="Proteomes" id="UP000182835">
    <property type="component" value="Unassembled WGS sequence"/>
</dbReference>
<evidence type="ECO:0008006" key="3">
    <source>
        <dbReference type="Google" id="ProtNLM"/>
    </source>
</evidence>
<dbReference type="STRING" id="317010.RU96_GL002008"/>
<dbReference type="OrthoDB" id="7066280at2"/>
<reference evidence="1 2" key="1">
    <citation type="submission" date="2014-12" db="EMBL/GenBank/DDBJ databases">
        <title>Draft genome sequences of 29 type strains of Enterococci.</title>
        <authorList>
            <person name="Zhong Z."/>
            <person name="Sun Z."/>
            <person name="Liu W."/>
            <person name="Zhang W."/>
            <person name="Zhang H."/>
        </authorList>
    </citation>
    <scope>NUCLEOTIDE SEQUENCE [LARGE SCALE GENOMIC DNA]</scope>
    <source>
        <strain evidence="1 2">DSM 21207</strain>
    </source>
</reference>
<proteinExistence type="predicted"/>
<evidence type="ECO:0000313" key="2">
    <source>
        <dbReference type="Proteomes" id="UP000182835"/>
    </source>
</evidence>
<accession>A0A1L8R7H7</accession>
<dbReference type="AlphaFoldDB" id="A0A1L8R7H7"/>